<accession>A0A0C9Z7Z2</accession>
<keyword evidence="3" id="KW-1185">Reference proteome</keyword>
<name>A0A0C9Z7Z2_9AGAM</name>
<evidence type="ECO:0000313" key="2">
    <source>
        <dbReference type="EMBL" id="KIK22164.1"/>
    </source>
</evidence>
<feature type="compositionally biased region" description="Acidic residues" evidence="1">
    <location>
        <begin position="80"/>
        <end position="90"/>
    </location>
</feature>
<gene>
    <name evidence="2" type="ORF">PISMIDRAFT_11763</name>
</gene>
<sequence>MTVPGSDFAPHTSMLSLMQICERHLEDERRRAEEATTSHIQDTLVEAGLEIGYLGENADFEMDSFHDEDRADITDRDSSSEDDSEDDDELVDANPIFSKYFLPVSHS</sequence>
<feature type="region of interest" description="Disordered" evidence="1">
    <location>
        <begin position="62"/>
        <end position="90"/>
    </location>
</feature>
<reference evidence="2 3" key="1">
    <citation type="submission" date="2014-04" db="EMBL/GenBank/DDBJ databases">
        <authorList>
            <consortium name="DOE Joint Genome Institute"/>
            <person name="Kuo A."/>
            <person name="Kohler A."/>
            <person name="Costa M.D."/>
            <person name="Nagy L.G."/>
            <person name="Floudas D."/>
            <person name="Copeland A."/>
            <person name="Barry K.W."/>
            <person name="Cichocki N."/>
            <person name="Veneault-Fourrey C."/>
            <person name="LaButti K."/>
            <person name="Lindquist E.A."/>
            <person name="Lipzen A."/>
            <person name="Lundell T."/>
            <person name="Morin E."/>
            <person name="Murat C."/>
            <person name="Sun H."/>
            <person name="Tunlid A."/>
            <person name="Henrissat B."/>
            <person name="Grigoriev I.V."/>
            <person name="Hibbett D.S."/>
            <person name="Martin F."/>
            <person name="Nordberg H.P."/>
            <person name="Cantor M.N."/>
            <person name="Hua S.X."/>
        </authorList>
    </citation>
    <scope>NUCLEOTIDE SEQUENCE [LARGE SCALE GENOMIC DNA]</scope>
    <source>
        <strain evidence="2 3">441</strain>
    </source>
</reference>
<feature type="compositionally biased region" description="Basic and acidic residues" evidence="1">
    <location>
        <begin position="63"/>
        <end position="79"/>
    </location>
</feature>
<dbReference type="AlphaFoldDB" id="A0A0C9Z7Z2"/>
<evidence type="ECO:0000256" key="1">
    <source>
        <dbReference type="SAM" id="MobiDB-lite"/>
    </source>
</evidence>
<protein>
    <submittedName>
        <fullName evidence="2">Uncharacterized protein</fullName>
    </submittedName>
</protein>
<dbReference type="HOGENOM" id="CLU_2211004_0_0_1"/>
<organism evidence="2 3">
    <name type="scientific">Pisolithus microcarpus 441</name>
    <dbReference type="NCBI Taxonomy" id="765257"/>
    <lineage>
        <taxon>Eukaryota</taxon>
        <taxon>Fungi</taxon>
        <taxon>Dikarya</taxon>
        <taxon>Basidiomycota</taxon>
        <taxon>Agaricomycotina</taxon>
        <taxon>Agaricomycetes</taxon>
        <taxon>Agaricomycetidae</taxon>
        <taxon>Boletales</taxon>
        <taxon>Sclerodermatineae</taxon>
        <taxon>Pisolithaceae</taxon>
        <taxon>Pisolithus</taxon>
    </lineage>
</organism>
<proteinExistence type="predicted"/>
<evidence type="ECO:0000313" key="3">
    <source>
        <dbReference type="Proteomes" id="UP000054018"/>
    </source>
</evidence>
<dbReference type="Proteomes" id="UP000054018">
    <property type="component" value="Unassembled WGS sequence"/>
</dbReference>
<dbReference type="EMBL" id="KN833742">
    <property type="protein sequence ID" value="KIK22164.1"/>
    <property type="molecule type" value="Genomic_DNA"/>
</dbReference>
<reference evidence="3" key="2">
    <citation type="submission" date="2015-01" db="EMBL/GenBank/DDBJ databases">
        <title>Evolutionary Origins and Diversification of the Mycorrhizal Mutualists.</title>
        <authorList>
            <consortium name="DOE Joint Genome Institute"/>
            <consortium name="Mycorrhizal Genomics Consortium"/>
            <person name="Kohler A."/>
            <person name="Kuo A."/>
            <person name="Nagy L.G."/>
            <person name="Floudas D."/>
            <person name="Copeland A."/>
            <person name="Barry K.W."/>
            <person name="Cichocki N."/>
            <person name="Veneault-Fourrey C."/>
            <person name="LaButti K."/>
            <person name="Lindquist E.A."/>
            <person name="Lipzen A."/>
            <person name="Lundell T."/>
            <person name="Morin E."/>
            <person name="Murat C."/>
            <person name="Riley R."/>
            <person name="Ohm R."/>
            <person name="Sun H."/>
            <person name="Tunlid A."/>
            <person name="Henrissat B."/>
            <person name="Grigoriev I.V."/>
            <person name="Hibbett D.S."/>
            <person name="Martin F."/>
        </authorList>
    </citation>
    <scope>NUCLEOTIDE SEQUENCE [LARGE SCALE GENOMIC DNA]</scope>
    <source>
        <strain evidence="3">441</strain>
    </source>
</reference>